<dbReference type="CDD" id="cd02440">
    <property type="entry name" value="AdoMet_MTases"/>
    <property type="match status" value="1"/>
</dbReference>
<dbReference type="EMBL" id="FNYS01000003">
    <property type="protein sequence ID" value="SEI71670.1"/>
    <property type="molecule type" value="Genomic_DNA"/>
</dbReference>
<evidence type="ECO:0000313" key="3">
    <source>
        <dbReference type="EMBL" id="SEI71670.1"/>
    </source>
</evidence>
<gene>
    <name evidence="2" type="ORF">AV926_13685</name>
    <name evidence="3" type="ORF">SAMN04488018_103210</name>
</gene>
<dbReference type="Proteomes" id="UP000076630">
    <property type="component" value="Unassembled WGS sequence"/>
</dbReference>
<dbReference type="OrthoDB" id="9789123at2"/>
<dbReference type="RefSeq" id="WP_038987651.1">
    <property type="nucleotide sequence ID" value="NZ_FNYS01000003.1"/>
</dbReference>
<name>A0A163XLM8_9FLAO</name>
<dbReference type="GO" id="GO:0008168">
    <property type="term" value="F:methyltransferase activity"/>
    <property type="evidence" value="ECO:0007669"/>
    <property type="project" value="UniProtKB-KW"/>
</dbReference>
<dbReference type="Gene3D" id="3.40.50.150">
    <property type="entry name" value="Vaccinia Virus protein VP39"/>
    <property type="match status" value="1"/>
</dbReference>
<evidence type="ECO:0000313" key="4">
    <source>
        <dbReference type="Proteomes" id="UP000076630"/>
    </source>
</evidence>
<dbReference type="Pfam" id="PF13847">
    <property type="entry name" value="Methyltransf_31"/>
    <property type="match status" value="1"/>
</dbReference>
<sequence length="255" mass="29133">MKNTTLINRYASLASWVYHIDKPIGRSFGDVEYYRERLKNIQGTILEPASGNGRILIPLLESGLNIEGFDASAEMLAYCEQECQKRGLNGKFRQEMFNTFTYTAPYEAIIIPAGSFQLITDINEAIEVLKRFKLALKENGRLIIDLSLLSSLAEPPMLARQWNVPNGMLTLTESRVETNYITQTTMSQLRYEHWDNEKGLINSEIDLFALRFWGVKEFELALQAVGFTEITISSNYNYLDTPNEETHTVTFEASF</sequence>
<dbReference type="SUPFAM" id="SSF53335">
    <property type="entry name" value="S-adenosyl-L-methionine-dependent methyltransferases"/>
    <property type="match status" value="1"/>
</dbReference>
<dbReference type="GeneID" id="82256336"/>
<dbReference type="Proteomes" id="UP000183077">
    <property type="component" value="Unassembled WGS sequence"/>
</dbReference>
<evidence type="ECO:0000313" key="5">
    <source>
        <dbReference type="Proteomes" id="UP000183077"/>
    </source>
</evidence>
<dbReference type="EMBL" id="LQNU01000066">
    <property type="protein sequence ID" value="KZE78087.1"/>
    <property type="molecule type" value="Genomic_DNA"/>
</dbReference>
<reference evidence="3 5" key="2">
    <citation type="submission" date="2016-10" db="EMBL/GenBank/DDBJ databases">
        <authorList>
            <person name="de Groot N.N."/>
        </authorList>
    </citation>
    <scope>NUCLEOTIDE SEQUENCE [LARGE SCALE GENOMIC DNA]</scope>
    <source>
        <strain evidence="3 5">DSM 23048</strain>
    </source>
</reference>
<feature type="domain" description="Methyltransferase" evidence="1">
    <location>
        <begin position="44"/>
        <end position="148"/>
    </location>
</feature>
<keyword evidence="2" id="KW-0489">Methyltransferase</keyword>
<evidence type="ECO:0000259" key="1">
    <source>
        <dbReference type="Pfam" id="PF13847"/>
    </source>
</evidence>
<proteinExistence type="predicted"/>
<dbReference type="GO" id="GO:0032259">
    <property type="term" value="P:methylation"/>
    <property type="evidence" value="ECO:0007669"/>
    <property type="project" value="UniProtKB-KW"/>
</dbReference>
<keyword evidence="2" id="KW-0808">Transferase</keyword>
<keyword evidence="4" id="KW-1185">Reference proteome</keyword>
<dbReference type="Gene3D" id="2.20.25.110">
    <property type="entry name" value="S-adenosyl-L-methionine-dependent methyltransferases"/>
    <property type="match status" value="1"/>
</dbReference>
<dbReference type="InterPro" id="IPR025714">
    <property type="entry name" value="Methyltranfer_dom"/>
</dbReference>
<protein>
    <submittedName>
        <fullName evidence="3">Methyltransferase domain-containing protein</fullName>
    </submittedName>
    <submittedName>
        <fullName evidence="2">Methyltransferase type 11</fullName>
    </submittedName>
</protein>
<dbReference type="AlphaFoldDB" id="A0A163XLM8"/>
<reference evidence="2 4" key="1">
    <citation type="submission" date="2016-01" db="EMBL/GenBank/DDBJ databases">
        <title>Whole genome sequencing of Myroides marinus L41.</title>
        <authorList>
            <person name="Hong K.W."/>
        </authorList>
    </citation>
    <scope>NUCLEOTIDE SEQUENCE [LARGE SCALE GENOMIC DNA]</scope>
    <source>
        <strain evidence="2 4">L41</strain>
    </source>
</reference>
<dbReference type="InterPro" id="IPR029063">
    <property type="entry name" value="SAM-dependent_MTases_sf"/>
</dbReference>
<organism evidence="2 4">
    <name type="scientific">Myroides marinus</name>
    <dbReference type="NCBI Taxonomy" id="703342"/>
    <lineage>
        <taxon>Bacteria</taxon>
        <taxon>Pseudomonadati</taxon>
        <taxon>Bacteroidota</taxon>
        <taxon>Flavobacteriia</taxon>
        <taxon>Flavobacteriales</taxon>
        <taxon>Flavobacteriaceae</taxon>
        <taxon>Myroides</taxon>
    </lineage>
</organism>
<accession>A0A163XLM8</accession>
<evidence type="ECO:0000313" key="2">
    <source>
        <dbReference type="EMBL" id="KZE78087.1"/>
    </source>
</evidence>